<dbReference type="AlphaFoldDB" id="A0A137S3A2"/>
<reference evidence="6" key="1">
    <citation type="submission" date="2015-12" db="EMBL/GenBank/DDBJ databases">
        <authorList>
            <person name="Lima A."/>
            <person name="Farahani Zayas N."/>
            <person name="Castro Da Silva M.A."/>
            <person name="Cabral A."/>
            <person name="Pessatti M.L."/>
        </authorList>
    </citation>
    <scope>NUCLEOTIDE SEQUENCE [LARGE SCALE GENOMIC DNA]</scope>
    <source>
        <strain evidence="6">LAMA 842</strain>
    </source>
</reference>
<dbReference type="GO" id="GO:0016740">
    <property type="term" value="F:transferase activity"/>
    <property type="evidence" value="ECO:0007669"/>
    <property type="project" value="UniProtKB-ARBA"/>
</dbReference>
<keyword evidence="4" id="KW-0472">Membrane</keyword>
<dbReference type="PANTHER" id="PTHR12714:SF24">
    <property type="entry name" value="SLR1182 PROTEIN"/>
    <property type="match status" value="1"/>
</dbReference>
<dbReference type="InterPro" id="IPR007318">
    <property type="entry name" value="Phopholipid_MeTrfase"/>
</dbReference>
<comment type="subcellular location">
    <subcellularLocation>
        <location evidence="1">Endomembrane system</location>
        <topology evidence="1">Multi-pass membrane protein</topology>
    </subcellularLocation>
</comment>
<evidence type="ECO:0000256" key="2">
    <source>
        <dbReference type="ARBA" id="ARBA00022692"/>
    </source>
</evidence>
<evidence type="ECO:0000313" key="6">
    <source>
        <dbReference type="Proteomes" id="UP000070282"/>
    </source>
</evidence>
<gene>
    <name evidence="5" type="ORF">J122_3595</name>
</gene>
<dbReference type="RefSeq" id="WP_156471777.1">
    <property type="nucleotide sequence ID" value="NZ_LOCO01000027.1"/>
</dbReference>
<name>A0A137S3A2_9GAMM</name>
<organism evidence="5 6">
    <name type="scientific">Marinobacter excellens LAMA 842</name>
    <dbReference type="NCBI Taxonomy" id="1306954"/>
    <lineage>
        <taxon>Bacteria</taxon>
        <taxon>Pseudomonadati</taxon>
        <taxon>Pseudomonadota</taxon>
        <taxon>Gammaproteobacteria</taxon>
        <taxon>Pseudomonadales</taxon>
        <taxon>Marinobacteraceae</taxon>
        <taxon>Marinobacter</taxon>
    </lineage>
</organism>
<proteinExistence type="predicted"/>
<evidence type="ECO:0000256" key="4">
    <source>
        <dbReference type="ARBA" id="ARBA00023136"/>
    </source>
</evidence>
<evidence type="ECO:0000256" key="1">
    <source>
        <dbReference type="ARBA" id="ARBA00004127"/>
    </source>
</evidence>
<dbReference type="GO" id="GO:0012505">
    <property type="term" value="C:endomembrane system"/>
    <property type="evidence" value="ECO:0007669"/>
    <property type="project" value="UniProtKB-SubCell"/>
</dbReference>
<accession>A0A137S3A2</accession>
<evidence type="ECO:0000256" key="3">
    <source>
        <dbReference type="ARBA" id="ARBA00022989"/>
    </source>
</evidence>
<keyword evidence="6" id="KW-1185">Reference proteome</keyword>
<dbReference type="Pfam" id="PF04191">
    <property type="entry name" value="PEMT"/>
    <property type="match status" value="1"/>
</dbReference>
<dbReference type="PATRIC" id="fig|1306954.6.peg.2164"/>
<protein>
    <recommendedName>
        <fullName evidence="7">Protein-S-isoprenylcysteine methyltransferase</fullName>
    </recommendedName>
</protein>
<keyword evidence="2" id="KW-0812">Transmembrane</keyword>
<dbReference type="EMBL" id="LOCO01000027">
    <property type="protein sequence ID" value="KXO06912.1"/>
    <property type="molecule type" value="Genomic_DNA"/>
</dbReference>
<keyword evidence="3" id="KW-1133">Transmembrane helix</keyword>
<evidence type="ECO:0000313" key="5">
    <source>
        <dbReference type="EMBL" id="KXO06912.1"/>
    </source>
</evidence>
<sequence length="153" mass="17471">MKALELKVPPVILTLLFGAAMWAVSRVLPSGYFAFPGKVLLFAVVLIAGIVIALMGVLAFRRAGTTVDPRTPHKTNSLVVNGVYRHTRNPMYVGFLMILAAWWLYLGSVFAALLLPLYVLYMNRFQIKPEERHMRDLFGDQFNQYAERVRRWL</sequence>
<evidence type="ECO:0008006" key="7">
    <source>
        <dbReference type="Google" id="ProtNLM"/>
    </source>
</evidence>
<dbReference type="Proteomes" id="UP000070282">
    <property type="component" value="Unassembled WGS sequence"/>
</dbReference>
<dbReference type="PANTHER" id="PTHR12714">
    <property type="entry name" value="PROTEIN-S ISOPRENYLCYSTEINE O-METHYLTRANSFERASE"/>
    <property type="match status" value="1"/>
</dbReference>
<comment type="caution">
    <text evidence="5">The sequence shown here is derived from an EMBL/GenBank/DDBJ whole genome shotgun (WGS) entry which is preliminary data.</text>
</comment>
<dbReference type="Gene3D" id="1.20.120.1630">
    <property type="match status" value="1"/>
</dbReference>